<dbReference type="EMBL" id="LAVV01011273">
    <property type="protein sequence ID" value="KNZ47990.1"/>
    <property type="molecule type" value="Genomic_DNA"/>
</dbReference>
<dbReference type="VEuPathDB" id="FungiDB:VP01_599g8"/>
<evidence type="ECO:0000313" key="3">
    <source>
        <dbReference type="Proteomes" id="UP000037035"/>
    </source>
</evidence>
<sequence>MTTPQNQSSDQQTRSSQCCGQPKQNKQVGRRAPGSQGYPEADCTALVAAVKQILSLGSQESEVQDIYKQYVINND</sequence>
<evidence type="ECO:0000256" key="1">
    <source>
        <dbReference type="SAM" id="MobiDB-lite"/>
    </source>
</evidence>
<accession>A0A0L6UJL2</accession>
<organism evidence="2 3">
    <name type="scientific">Puccinia sorghi</name>
    <dbReference type="NCBI Taxonomy" id="27349"/>
    <lineage>
        <taxon>Eukaryota</taxon>
        <taxon>Fungi</taxon>
        <taxon>Dikarya</taxon>
        <taxon>Basidiomycota</taxon>
        <taxon>Pucciniomycotina</taxon>
        <taxon>Pucciniomycetes</taxon>
        <taxon>Pucciniales</taxon>
        <taxon>Pucciniaceae</taxon>
        <taxon>Puccinia</taxon>
    </lineage>
</organism>
<evidence type="ECO:0000313" key="2">
    <source>
        <dbReference type="EMBL" id="KNZ47990.1"/>
    </source>
</evidence>
<gene>
    <name evidence="2" type="ORF">VP01_599g8</name>
</gene>
<dbReference type="AlphaFoldDB" id="A0A0L6UJL2"/>
<comment type="caution">
    <text evidence="2">The sequence shown here is derived from an EMBL/GenBank/DDBJ whole genome shotgun (WGS) entry which is preliminary data.</text>
</comment>
<keyword evidence="3" id="KW-1185">Reference proteome</keyword>
<dbReference type="Proteomes" id="UP000037035">
    <property type="component" value="Unassembled WGS sequence"/>
</dbReference>
<proteinExistence type="predicted"/>
<protein>
    <submittedName>
        <fullName evidence="2">Uncharacterized protein</fullName>
    </submittedName>
</protein>
<reference evidence="2 3" key="1">
    <citation type="submission" date="2015-08" db="EMBL/GenBank/DDBJ databases">
        <title>Next Generation Sequencing and Analysis of the Genome of Puccinia sorghi L Schw, the Causal Agent of Maize Common Rust.</title>
        <authorList>
            <person name="Rochi L."/>
            <person name="Burguener G."/>
            <person name="Darino M."/>
            <person name="Turjanski A."/>
            <person name="Kreff E."/>
            <person name="Dieguez M.J."/>
            <person name="Sacco F."/>
        </authorList>
    </citation>
    <scope>NUCLEOTIDE SEQUENCE [LARGE SCALE GENOMIC DNA]</scope>
    <source>
        <strain evidence="2 3">RO10H11247</strain>
    </source>
</reference>
<dbReference type="OrthoDB" id="2758145at2759"/>
<feature type="compositionally biased region" description="Polar residues" evidence="1">
    <location>
        <begin position="1"/>
        <end position="27"/>
    </location>
</feature>
<feature type="region of interest" description="Disordered" evidence="1">
    <location>
        <begin position="1"/>
        <end position="39"/>
    </location>
</feature>
<name>A0A0L6UJL2_9BASI</name>